<dbReference type="SUPFAM" id="SSF54695">
    <property type="entry name" value="POZ domain"/>
    <property type="match status" value="1"/>
</dbReference>
<evidence type="ECO:0000259" key="1">
    <source>
        <dbReference type="PROSITE" id="PS50097"/>
    </source>
</evidence>
<accession>A0A6A5HIM9</accession>
<dbReference type="PANTHER" id="PTHR22743">
    <property type="entry name" value="MEPRIN/TRAF-LIKE MATH FAMILY-C.ELEGANS"/>
    <property type="match status" value="1"/>
</dbReference>
<dbReference type="PANTHER" id="PTHR22743:SF165">
    <property type="entry name" value="BTB AND MATH DOMAIN CONTAINING-RELATED"/>
    <property type="match status" value="1"/>
</dbReference>
<dbReference type="RefSeq" id="XP_003107086.2">
    <property type="nucleotide sequence ID" value="XM_003107038.2"/>
</dbReference>
<dbReference type="SMART" id="SM00225">
    <property type="entry name" value="BTB"/>
    <property type="match status" value="1"/>
</dbReference>
<dbReference type="InterPro" id="IPR011333">
    <property type="entry name" value="SKP1/BTB/POZ_sf"/>
</dbReference>
<comment type="caution">
    <text evidence="2">The sequence shown here is derived from an EMBL/GenBank/DDBJ whole genome shotgun (WGS) entry which is preliminary data.</text>
</comment>
<dbReference type="Proteomes" id="UP000483820">
    <property type="component" value="Chromosome II"/>
</dbReference>
<dbReference type="Gene3D" id="3.30.710.10">
    <property type="entry name" value="Potassium Channel Kv1.1, Chain A"/>
    <property type="match status" value="1"/>
</dbReference>
<dbReference type="Pfam" id="PF00917">
    <property type="entry name" value="MATH"/>
    <property type="match status" value="1"/>
</dbReference>
<dbReference type="InterPro" id="IPR052664">
    <property type="entry name" value="BTB-MATH_domain_protein"/>
</dbReference>
<gene>
    <name evidence="2" type="ORF">GCK72_007687</name>
</gene>
<protein>
    <recommendedName>
        <fullName evidence="1">BTB domain-containing protein</fullName>
    </recommendedName>
</protein>
<feature type="domain" description="BTB" evidence="1">
    <location>
        <begin position="147"/>
        <end position="206"/>
    </location>
</feature>
<dbReference type="CTD" id="9804874"/>
<name>A0A6A5HIM9_CAERE</name>
<dbReference type="KEGG" id="crq:GCK72_007687"/>
<dbReference type="PROSITE" id="PS50097">
    <property type="entry name" value="BTB"/>
    <property type="match status" value="1"/>
</dbReference>
<dbReference type="Pfam" id="PF00651">
    <property type="entry name" value="BTB"/>
    <property type="match status" value="1"/>
</dbReference>
<dbReference type="EMBL" id="WUAV01000002">
    <property type="protein sequence ID" value="KAF1767728.1"/>
    <property type="molecule type" value="Genomic_DNA"/>
</dbReference>
<dbReference type="InterPro" id="IPR002083">
    <property type="entry name" value="MATH/TRAF_dom"/>
</dbReference>
<reference evidence="2 3" key="1">
    <citation type="submission" date="2019-12" db="EMBL/GenBank/DDBJ databases">
        <title>Chromosome-level assembly of the Caenorhabditis remanei genome.</title>
        <authorList>
            <person name="Teterina A.A."/>
            <person name="Willis J.H."/>
            <person name="Phillips P.C."/>
        </authorList>
    </citation>
    <scope>NUCLEOTIDE SEQUENCE [LARGE SCALE GENOMIC DNA]</scope>
    <source>
        <strain evidence="2 3">PX506</strain>
        <tissue evidence="2">Whole organism</tissue>
    </source>
</reference>
<evidence type="ECO:0000313" key="2">
    <source>
        <dbReference type="EMBL" id="KAF1767728.1"/>
    </source>
</evidence>
<evidence type="ECO:0000313" key="3">
    <source>
        <dbReference type="Proteomes" id="UP000483820"/>
    </source>
</evidence>
<dbReference type="AlphaFoldDB" id="A0A6A5HIM9"/>
<organism evidence="2 3">
    <name type="scientific">Caenorhabditis remanei</name>
    <name type="common">Caenorhabditis vulgaris</name>
    <dbReference type="NCBI Taxonomy" id="31234"/>
    <lineage>
        <taxon>Eukaryota</taxon>
        <taxon>Metazoa</taxon>
        <taxon>Ecdysozoa</taxon>
        <taxon>Nematoda</taxon>
        <taxon>Chromadorea</taxon>
        <taxon>Rhabditida</taxon>
        <taxon>Rhabditina</taxon>
        <taxon>Rhabditomorpha</taxon>
        <taxon>Rhabditoidea</taxon>
        <taxon>Rhabditidae</taxon>
        <taxon>Peloderinae</taxon>
        <taxon>Caenorhabditis</taxon>
    </lineage>
</organism>
<sequence>MSNDEKSFIMRHVFVDFKNMKKDTFYYSAKEFHCDIPWKFAIRVLSTGLDVYLVNAKLKDGESYSIDAHAEMRYFKDGEADSARLAKSKSITNEGYFILFENFFPEILDDYIVNGNLGIEVTVKIDKTVGITGKLRSFDDESTKKYSDVVLIVKNEKFFVNKKYLASQSSYFESLFFGNFDESKKSEIELKDIDPYIFHKFLEVIYAMPAVDEDTIDDILKLVDMYDAASVVARCEEFYLYRSKQPLKVKFHAAAKYNMIKLKEKCMADLKTVADFESIIPEDSKQFGTDLWKELCQKSLTLSK</sequence>
<dbReference type="InterPro" id="IPR000210">
    <property type="entry name" value="BTB/POZ_dom"/>
</dbReference>
<dbReference type="GeneID" id="9804874"/>
<proteinExistence type="predicted"/>